<comment type="caution">
    <text evidence="1">The sequence shown here is derived from an EMBL/GenBank/DDBJ whole genome shotgun (WGS) entry which is preliminary data.</text>
</comment>
<dbReference type="AlphaFoldDB" id="A0A366E9U5"/>
<dbReference type="Proteomes" id="UP000252254">
    <property type="component" value="Unassembled WGS sequence"/>
</dbReference>
<sequence length="43" mass="4751">MKDSSFKVLSIFMALMLFFSSLAPSLIYASESSNESLESLELS</sequence>
<protein>
    <submittedName>
        <fullName evidence="1">Uncharacterized protein</fullName>
    </submittedName>
</protein>
<keyword evidence="2" id="KW-1185">Reference proteome</keyword>
<gene>
    <name evidence="1" type="ORF">DES48_10584</name>
</gene>
<evidence type="ECO:0000313" key="1">
    <source>
        <dbReference type="EMBL" id="RBO98234.1"/>
    </source>
</evidence>
<dbReference type="EMBL" id="QNRI01000005">
    <property type="protein sequence ID" value="RBO98234.1"/>
    <property type="molecule type" value="Genomic_DNA"/>
</dbReference>
<accession>A0A366E9U5</accession>
<name>A0A366E9U5_9BACI</name>
<dbReference type="RefSeq" id="WP_281269234.1">
    <property type="nucleotide sequence ID" value="NZ_BAABQN010000005.1"/>
</dbReference>
<organism evidence="1 2">
    <name type="scientific">Paraliobacillus ryukyuensis</name>
    <dbReference type="NCBI Taxonomy" id="200904"/>
    <lineage>
        <taxon>Bacteria</taxon>
        <taxon>Bacillati</taxon>
        <taxon>Bacillota</taxon>
        <taxon>Bacilli</taxon>
        <taxon>Bacillales</taxon>
        <taxon>Bacillaceae</taxon>
        <taxon>Paraliobacillus</taxon>
    </lineage>
</organism>
<reference evidence="1 2" key="1">
    <citation type="submission" date="2018-06" db="EMBL/GenBank/DDBJ databases">
        <title>Genomic Encyclopedia of Type Strains, Phase IV (KMG-IV): sequencing the most valuable type-strain genomes for metagenomic binning, comparative biology and taxonomic classification.</title>
        <authorList>
            <person name="Goeker M."/>
        </authorList>
    </citation>
    <scope>NUCLEOTIDE SEQUENCE [LARGE SCALE GENOMIC DNA]</scope>
    <source>
        <strain evidence="1 2">DSM 15140</strain>
    </source>
</reference>
<proteinExistence type="predicted"/>
<evidence type="ECO:0000313" key="2">
    <source>
        <dbReference type="Proteomes" id="UP000252254"/>
    </source>
</evidence>